<dbReference type="EnsemblPlants" id="OMERI07G21870.1">
    <property type="protein sequence ID" value="OMERI07G21870.1"/>
    <property type="gene ID" value="OMERI07G21870"/>
</dbReference>
<dbReference type="Proteomes" id="UP000008021">
    <property type="component" value="Chromosome 7"/>
</dbReference>
<dbReference type="SUPFAM" id="SSF52058">
    <property type="entry name" value="L domain-like"/>
    <property type="match status" value="1"/>
</dbReference>
<dbReference type="AlphaFoldDB" id="A0A0E0EFR1"/>
<sequence>MGLLTKLMCLRANRIYRVSAGLIGKLTSLQEMWIESEMDDRTQFVKALGKLTKLRVLRIRLSNYEPDERPNRGLLDCLHNLHKIQMVDIYASSGKKSVMWEVGHVSPKCLRHLCLQTLKFCRFPMWLNSSFLPNLCYLELQVMALMVQDMETLGRLPELNYLKLDSDYIATVSTGGTSGDVYFLKLRIFKAPRSFVWFDLHNIICNEKAIMPSLESLKFTVHVRFLRDANLLRFDKQLGFGNLGRISLQKVKADIYCAGAHIKEVEEVVSGTLEEYLFKELKLTSTVLVLISKR</sequence>
<evidence type="ECO:0000313" key="4">
    <source>
        <dbReference type="Proteomes" id="UP000008021"/>
    </source>
</evidence>
<keyword evidence="4" id="KW-1185">Reference proteome</keyword>
<dbReference type="Gramene" id="OMERI07G21870.1">
    <property type="protein sequence ID" value="OMERI07G21870.1"/>
    <property type="gene ID" value="OMERI07G21870"/>
</dbReference>
<accession>A0A0E0EFR1</accession>
<name>A0A0E0EFR1_9ORYZ</name>
<evidence type="ECO:0000313" key="3">
    <source>
        <dbReference type="EnsemblPlants" id="OMERI07G21870.1"/>
    </source>
</evidence>
<dbReference type="Pfam" id="PF23598">
    <property type="entry name" value="LRR_14"/>
    <property type="match status" value="1"/>
</dbReference>
<reference evidence="3" key="2">
    <citation type="submission" date="2018-05" db="EMBL/GenBank/DDBJ databases">
        <title>OmerRS3 (Oryza meridionalis Reference Sequence Version 3).</title>
        <authorList>
            <person name="Zhang J."/>
            <person name="Kudrna D."/>
            <person name="Lee S."/>
            <person name="Talag J."/>
            <person name="Welchert J."/>
            <person name="Wing R.A."/>
        </authorList>
    </citation>
    <scope>NUCLEOTIDE SEQUENCE [LARGE SCALE GENOMIC DNA]</scope>
    <source>
        <strain evidence="3">cv. OR44</strain>
    </source>
</reference>
<dbReference type="HOGENOM" id="CLU_947913_0_0_1"/>
<dbReference type="InterPro" id="IPR032675">
    <property type="entry name" value="LRR_dom_sf"/>
</dbReference>
<evidence type="ECO:0000259" key="2">
    <source>
        <dbReference type="Pfam" id="PF23598"/>
    </source>
</evidence>
<dbReference type="STRING" id="40149.A0A0E0EFR1"/>
<feature type="domain" description="Disease resistance R13L4/SHOC-2-like LRR" evidence="2">
    <location>
        <begin position="2"/>
        <end position="269"/>
    </location>
</feature>
<evidence type="ECO:0000256" key="1">
    <source>
        <dbReference type="ARBA" id="ARBA00022737"/>
    </source>
</evidence>
<dbReference type="InterPro" id="IPR055414">
    <property type="entry name" value="LRR_R13L4/SHOC2-like"/>
</dbReference>
<proteinExistence type="predicted"/>
<organism evidence="3">
    <name type="scientific">Oryza meridionalis</name>
    <dbReference type="NCBI Taxonomy" id="40149"/>
    <lineage>
        <taxon>Eukaryota</taxon>
        <taxon>Viridiplantae</taxon>
        <taxon>Streptophyta</taxon>
        <taxon>Embryophyta</taxon>
        <taxon>Tracheophyta</taxon>
        <taxon>Spermatophyta</taxon>
        <taxon>Magnoliopsida</taxon>
        <taxon>Liliopsida</taxon>
        <taxon>Poales</taxon>
        <taxon>Poaceae</taxon>
        <taxon>BOP clade</taxon>
        <taxon>Oryzoideae</taxon>
        <taxon>Oryzeae</taxon>
        <taxon>Oryzinae</taxon>
        <taxon>Oryza</taxon>
    </lineage>
</organism>
<protein>
    <recommendedName>
        <fullName evidence="2">Disease resistance R13L4/SHOC-2-like LRR domain-containing protein</fullName>
    </recommendedName>
</protein>
<keyword evidence="1" id="KW-0677">Repeat</keyword>
<reference evidence="3" key="1">
    <citation type="submission" date="2015-04" db="UniProtKB">
        <authorList>
            <consortium name="EnsemblPlants"/>
        </authorList>
    </citation>
    <scope>IDENTIFICATION</scope>
</reference>
<dbReference type="Gene3D" id="3.80.10.10">
    <property type="entry name" value="Ribonuclease Inhibitor"/>
    <property type="match status" value="1"/>
</dbReference>